<dbReference type="Gene3D" id="2.60.40.10">
    <property type="entry name" value="Immunoglobulins"/>
    <property type="match status" value="3"/>
</dbReference>
<dbReference type="Pfam" id="PF07654">
    <property type="entry name" value="C1-set"/>
    <property type="match status" value="3"/>
</dbReference>
<organism evidence="5 6">
    <name type="scientific">Hucho hucho</name>
    <name type="common">huchen</name>
    <dbReference type="NCBI Taxonomy" id="62062"/>
    <lineage>
        <taxon>Eukaryota</taxon>
        <taxon>Metazoa</taxon>
        <taxon>Chordata</taxon>
        <taxon>Craniata</taxon>
        <taxon>Vertebrata</taxon>
        <taxon>Euteleostomi</taxon>
        <taxon>Actinopterygii</taxon>
        <taxon>Neopterygii</taxon>
        <taxon>Teleostei</taxon>
        <taxon>Protacanthopterygii</taxon>
        <taxon>Salmoniformes</taxon>
        <taxon>Salmonidae</taxon>
        <taxon>Salmoninae</taxon>
        <taxon>Hucho</taxon>
    </lineage>
</organism>
<proteinExistence type="predicted"/>
<keyword evidence="3" id="KW-0812">Transmembrane</keyword>
<keyword evidence="6" id="KW-1185">Reference proteome</keyword>
<evidence type="ECO:0000259" key="4">
    <source>
        <dbReference type="PROSITE" id="PS50835"/>
    </source>
</evidence>
<dbReference type="InterPro" id="IPR003006">
    <property type="entry name" value="Ig/MHC_CS"/>
</dbReference>
<evidence type="ECO:0000256" key="3">
    <source>
        <dbReference type="SAM" id="Phobius"/>
    </source>
</evidence>
<dbReference type="InterPro" id="IPR003597">
    <property type="entry name" value="Ig_C1-set"/>
</dbReference>
<dbReference type="STRING" id="62062.ENSHHUP00000090973"/>
<feature type="domain" description="Ig-like" evidence="4">
    <location>
        <begin position="10"/>
        <end position="106"/>
    </location>
</feature>
<dbReference type="InterPro" id="IPR050380">
    <property type="entry name" value="Immune_Resp_Modulators"/>
</dbReference>
<evidence type="ECO:0000313" key="5">
    <source>
        <dbReference type="Ensembl" id="ENSHHUP00000090973.1"/>
    </source>
</evidence>
<evidence type="ECO:0000256" key="1">
    <source>
        <dbReference type="ARBA" id="ARBA00023157"/>
    </source>
</evidence>
<dbReference type="FunFam" id="2.60.40.10:FF:000283">
    <property type="entry name" value="Immunoglobulin kappa constant"/>
    <property type="match status" value="2"/>
</dbReference>
<dbReference type="SUPFAM" id="SSF48726">
    <property type="entry name" value="Immunoglobulin"/>
    <property type="match status" value="3"/>
</dbReference>
<dbReference type="Ensembl" id="ENSHHUT00000093780.1">
    <property type="protein sequence ID" value="ENSHHUP00000090973.1"/>
    <property type="gene ID" value="ENSHHUG00000052503.1"/>
</dbReference>
<dbReference type="Proteomes" id="UP000314982">
    <property type="component" value="Unassembled WGS sequence"/>
</dbReference>
<name>A0A4W5RX45_9TELE</name>
<evidence type="ECO:0000256" key="2">
    <source>
        <dbReference type="ARBA" id="ARBA00023319"/>
    </source>
</evidence>
<feature type="domain" description="Ig-like" evidence="4">
    <location>
        <begin position="108"/>
        <end position="210"/>
    </location>
</feature>
<feature type="transmembrane region" description="Helical" evidence="3">
    <location>
        <begin position="365"/>
        <end position="386"/>
    </location>
</feature>
<dbReference type="PANTHER" id="PTHR23411">
    <property type="entry name" value="TAPASIN"/>
    <property type="match status" value="1"/>
</dbReference>
<dbReference type="InterPro" id="IPR007110">
    <property type="entry name" value="Ig-like_dom"/>
</dbReference>
<keyword evidence="1" id="KW-1015">Disulfide bond</keyword>
<reference evidence="5" key="3">
    <citation type="submission" date="2025-09" db="UniProtKB">
        <authorList>
            <consortium name="Ensembl"/>
        </authorList>
    </citation>
    <scope>IDENTIFICATION</scope>
</reference>
<dbReference type="GeneTree" id="ENSGT00940000163371"/>
<evidence type="ECO:0000313" key="6">
    <source>
        <dbReference type="Proteomes" id="UP000314982"/>
    </source>
</evidence>
<dbReference type="FunFam" id="2.60.40.10:FF:002350">
    <property type="entry name" value="Immunoglobulin heavy variable 1-4"/>
    <property type="match status" value="1"/>
</dbReference>
<dbReference type="AlphaFoldDB" id="A0A4W5RX45"/>
<sequence length="410" mass="45894">VQWKASGTAPTVFPLMQCGSGAGDMLTLGCIATGFTPASLTFKWKDTAERALNDFVQYPVVQTGGKYIGVSQLRVKRAEWDNKKTFKCAVEHSAGSKEVIMQKPVERPPISFYVMTPSKEEMQDNQTASFACLARDFSPKHHEITWLKNNKPIAKGVKNFCQDEKKGEDNTMYSATSFLSVGETEWTDGSEYTCQFSHKSGNQTKTVKYSSGEMEKRPSVFLLAPTEITSSDMVTLTCYVKDFYPKTVLVAWLVNDELVTVNSTKYQYNTTSAIETGRTFYSVYGQLTMGMGDWIVAGEVYSCVVYHETIPKSTKMLVRTLDRTSNKPNLVNLSLNVPQSCKCLVLTDCPCSNTMETDRDSMRKTAFTFIILFLITLLYGVGATAIKVLPCWECGVLTRWDTAFVRFDFS</sequence>
<feature type="domain" description="Ig-like" evidence="4">
    <location>
        <begin position="218"/>
        <end position="319"/>
    </location>
</feature>
<dbReference type="PROSITE" id="PS50835">
    <property type="entry name" value="IG_LIKE"/>
    <property type="match status" value="3"/>
</dbReference>
<dbReference type="CDD" id="cd16093">
    <property type="entry name" value="IgC1_CH2_Mu"/>
    <property type="match status" value="1"/>
</dbReference>
<dbReference type="InterPro" id="IPR036179">
    <property type="entry name" value="Ig-like_dom_sf"/>
</dbReference>
<reference evidence="5" key="2">
    <citation type="submission" date="2025-08" db="UniProtKB">
        <authorList>
            <consortium name="Ensembl"/>
        </authorList>
    </citation>
    <scope>IDENTIFICATION</scope>
</reference>
<accession>A0A4W5RX45</accession>
<dbReference type="CDD" id="cd21819">
    <property type="entry name" value="IgC1_CH1_IgM"/>
    <property type="match status" value="1"/>
</dbReference>
<keyword evidence="2" id="KW-0393">Immunoglobulin domain</keyword>
<keyword evidence="3" id="KW-0472">Membrane</keyword>
<dbReference type="PROSITE" id="PS00290">
    <property type="entry name" value="IG_MHC"/>
    <property type="match status" value="1"/>
</dbReference>
<keyword evidence="3" id="KW-1133">Transmembrane helix</keyword>
<reference evidence="6" key="1">
    <citation type="submission" date="2018-06" db="EMBL/GenBank/DDBJ databases">
        <title>Genome assembly of Danube salmon.</title>
        <authorList>
            <person name="Macqueen D.J."/>
            <person name="Gundappa M.K."/>
        </authorList>
    </citation>
    <scope>NUCLEOTIDE SEQUENCE [LARGE SCALE GENOMIC DNA]</scope>
</reference>
<protein>
    <recommendedName>
        <fullName evidence="4">Ig-like domain-containing protein</fullName>
    </recommendedName>
</protein>
<dbReference type="InterPro" id="IPR013783">
    <property type="entry name" value="Ig-like_fold"/>
</dbReference>
<dbReference type="SMART" id="SM00407">
    <property type="entry name" value="IGc1"/>
    <property type="match status" value="3"/>
</dbReference>